<dbReference type="Proteomes" id="UP000199356">
    <property type="component" value="Unassembled WGS sequence"/>
</dbReference>
<dbReference type="EMBL" id="FOXA01000018">
    <property type="protein sequence ID" value="SFP91309.1"/>
    <property type="molecule type" value="Genomic_DNA"/>
</dbReference>
<name>A0A1I5U7P2_9RHOB</name>
<organism evidence="2 3">
    <name type="scientific">Tranquillimonas alkanivorans</name>
    <dbReference type="NCBI Taxonomy" id="441119"/>
    <lineage>
        <taxon>Bacteria</taxon>
        <taxon>Pseudomonadati</taxon>
        <taxon>Pseudomonadota</taxon>
        <taxon>Alphaproteobacteria</taxon>
        <taxon>Rhodobacterales</taxon>
        <taxon>Roseobacteraceae</taxon>
        <taxon>Tranquillimonas</taxon>
    </lineage>
</organism>
<protein>
    <submittedName>
        <fullName evidence="2">Uncharacterized protein</fullName>
    </submittedName>
</protein>
<evidence type="ECO:0000313" key="3">
    <source>
        <dbReference type="Proteomes" id="UP000199356"/>
    </source>
</evidence>
<proteinExistence type="predicted"/>
<evidence type="ECO:0000313" key="2">
    <source>
        <dbReference type="EMBL" id="SFP91309.1"/>
    </source>
</evidence>
<dbReference type="AlphaFoldDB" id="A0A1I5U7P2"/>
<gene>
    <name evidence="2" type="ORF">SAMN04488047_11824</name>
</gene>
<accession>A0A1I5U7P2</accession>
<dbReference type="RefSeq" id="WP_218153113.1">
    <property type="nucleotide sequence ID" value="NZ_FOXA01000018.1"/>
</dbReference>
<feature type="region of interest" description="Disordered" evidence="1">
    <location>
        <begin position="288"/>
        <end position="319"/>
    </location>
</feature>
<reference evidence="2 3" key="1">
    <citation type="submission" date="2016-10" db="EMBL/GenBank/DDBJ databases">
        <authorList>
            <person name="de Groot N.N."/>
        </authorList>
    </citation>
    <scope>NUCLEOTIDE SEQUENCE [LARGE SCALE GENOMIC DNA]</scope>
    <source>
        <strain evidence="2 3">DSM 19547</strain>
    </source>
</reference>
<dbReference type="STRING" id="441119.SAMN04488047_11824"/>
<dbReference type="InterPro" id="IPR046674">
    <property type="entry name" value="DUF6544"/>
</dbReference>
<evidence type="ECO:0000256" key="1">
    <source>
        <dbReference type="SAM" id="MobiDB-lite"/>
    </source>
</evidence>
<keyword evidence="3" id="KW-1185">Reference proteome</keyword>
<sequence length="319" mass="35182">MKLLIILALFAAVAGGALGVWRAADYRADRTEWARLTAAQPAAPKQFDPAMVAELPDPARRYFTCTIRPGTPLFTVAEIEMTGRFSLGSKEAPNYLDMRARQILAAPEGFVWAMEASGGAMRVAGSDSGRWTRFWLWGIAPVARGDGEDHRRSAFGRTVAEAAIWTPAALLPSPGVRWDAVSADRARVTVTHEGLEQAVEITIDDEGCPHEIRLERWSDVNSEKTFRLQPFGGRLLDFAWFDGFRLPTRVEAGNHFGTERYYPFFIADVAKIRFPKRLQLTSGNFSVGRPSRPVAGSESSCHCLPRPPQSSRSSASSRA</sequence>
<feature type="compositionally biased region" description="Low complexity" evidence="1">
    <location>
        <begin position="310"/>
        <end position="319"/>
    </location>
</feature>
<dbReference type="Pfam" id="PF20181">
    <property type="entry name" value="DUF6544"/>
    <property type="match status" value="1"/>
</dbReference>